<reference evidence="2" key="1">
    <citation type="submission" date="2015-10" db="EMBL/GenBank/DDBJ databases">
        <title>Niche specialization of a soil ammonia-oxidizing archaeon, Candidatus Nitrosocosmicus oleophilus.</title>
        <authorList>
            <person name="Jung M.-Y."/>
            <person name="Rhee S.-K."/>
        </authorList>
    </citation>
    <scope>NUCLEOTIDE SEQUENCE [LARGE SCALE GENOMIC DNA]</scope>
    <source>
        <strain evidence="2">MY3</strain>
    </source>
</reference>
<sequence length="42" mass="5286">MNQPTTWTDFLDWSLVIKLNRIDESVRRKDEDIKKEFERLYR</sequence>
<evidence type="ECO:0000313" key="2">
    <source>
        <dbReference type="Proteomes" id="UP000058925"/>
    </source>
</evidence>
<proteinExistence type="predicted"/>
<dbReference type="AlphaFoldDB" id="A0A654M4L9"/>
<accession>A0A654M4L9</accession>
<dbReference type="KEGG" id="taa:NMY3_03454"/>
<gene>
    <name evidence="1" type="ORF">NMY3_03454</name>
</gene>
<name>A0A654M4L9_9ARCH</name>
<evidence type="ECO:0000313" key="1">
    <source>
        <dbReference type="EMBL" id="ALI37636.1"/>
    </source>
</evidence>
<dbReference type="EMBL" id="CP012850">
    <property type="protein sequence ID" value="ALI37636.1"/>
    <property type="molecule type" value="Genomic_DNA"/>
</dbReference>
<dbReference type="Proteomes" id="UP000058925">
    <property type="component" value="Chromosome"/>
</dbReference>
<protein>
    <submittedName>
        <fullName evidence="1">Uncharacterized protein</fullName>
    </submittedName>
</protein>
<keyword evidence="2" id="KW-1185">Reference proteome</keyword>
<organism evidence="1 2">
    <name type="scientific">Candidatus Nitrosocosmicus oleophilus</name>
    <dbReference type="NCBI Taxonomy" id="1353260"/>
    <lineage>
        <taxon>Archaea</taxon>
        <taxon>Nitrososphaerota</taxon>
        <taxon>Nitrososphaeria</taxon>
        <taxon>Nitrososphaerales</taxon>
        <taxon>Nitrososphaeraceae</taxon>
        <taxon>Candidatus Nitrosocosmicus</taxon>
    </lineage>
</organism>